<reference evidence="1 2" key="1">
    <citation type="submission" date="2020-11" db="EMBL/GenBank/DDBJ databases">
        <title>Fusibacter basophilias sp. nov.</title>
        <authorList>
            <person name="Qiu D."/>
        </authorList>
    </citation>
    <scope>NUCLEOTIDE SEQUENCE [LARGE SCALE GENOMIC DNA]</scope>
    <source>
        <strain evidence="1 2">Q10-2</strain>
    </source>
</reference>
<organism evidence="1 2">
    <name type="scientific">Fusibacter ferrireducens</name>
    <dbReference type="NCBI Taxonomy" id="2785058"/>
    <lineage>
        <taxon>Bacteria</taxon>
        <taxon>Bacillati</taxon>
        <taxon>Bacillota</taxon>
        <taxon>Clostridia</taxon>
        <taxon>Eubacteriales</taxon>
        <taxon>Eubacteriales Family XII. Incertae Sedis</taxon>
        <taxon>Fusibacter</taxon>
    </lineage>
</organism>
<keyword evidence="2" id="KW-1185">Reference proteome</keyword>
<comment type="caution">
    <text evidence="1">The sequence shown here is derived from an EMBL/GenBank/DDBJ whole genome shotgun (WGS) entry which is preliminary data.</text>
</comment>
<dbReference type="RefSeq" id="WP_194703544.1">
    <property type="nucleotide sequence ID" value="NZ_JADKNH010000014.1"/>
</dbReference>
<name>A0ABR9ZXW1_9FIRM</name>
<dbReference type="Proteomes" id="UP000614200">
    <property type="component" value="Unassembled WGS sequence"/>
</dbReference>
<proteinExistence type="predicted"/>
<gene>
    <name evidence="1" type="ORF">ISU02_19620</name>
</gene>
<accession>A0ABR9ZXW1</accession>
<evidence type="ECO:0000313" key="1">
    <source>
        <dbReference type="EMBL" id="MBF4695308.1"/>
    </source>
</evidence>
<sequence length="250" mass="28977">MKKVVVIVSFAVISFFIYSIVFQTREQPPVIAYTFDFEEMDKEFWLVGQWENYNRSYDLVSLKDGILKMTSDVPEARPYILSRPIEIRNGDVITLKRKVKITHGDGVFAGGLAMYQTNSSELIPERADGSWFTSMGDGIALVEYSYDLSPRQKRPGKDVVRFLAADWDYNDNFKLIPPFYDEWVEESLSYDTRSNQITYKNNSTEYRLNSYPIDQNNIRFLMHAYGEGAGNSVEVDWVEITVVNKKSRMQ</sequence>
<evidence type="ECO:0000313" key="2">
    <source>
        <dbReference type="Proteomes" id="UP000614200"/>
    </source>
</evidence>
<dbReference type="EMBL" id="JADKNH010000014">
    <property type="protein sequence ID" value="MBF4695308.1"/>
    <property type="molecule type" value="Genomic_DNA"/>
</dbReference>
<protein>
    <submittedName>
        <fullName evidence="1">Uncharacterized protein</fullName>
    </submittedName>
</protein>